<feature type="domain" description="N-acetylmuramoyl-L-alanine amidase" evidence="7">
    <location>
        <begin position="283"/>
        <end position="419"/>
    </location>
</feature>
<accession>A0ABU7SMC9</accession>
<comment type="caution">
    <text evidence="8">The sequence shown here is derived from an EMBL/GenBank/DDBJ whole genome shotgun (WGS) entry which is preliminary data.</text>
</comment>
<dbReference type="InterPro" id="IPR006311">
    <property type="entry name" value="TAT_signal"/>
</dbReference>
<dbReference type="Gene3D" id="3.40.80.10">
    <property type="entry name" value="Peptidoglycan recognition protein-like"/>
    <property type="match status" value="1"/>
</dbReference>
<evidence type="ECO:0000256" key="6">
    <source>
        <dbReference type="SAM" id="SignalP"/>
    </source>
</evidence>
<dbReference type="InterPro" id="IPR002502">
    <property type="entry name" value="Amidase_domain"/>
</dbReference>
<dbReference type="RefSeq" id="WP_331211122.1">
    <property type="nucleotide sequence ID" value="NZ_JAZGQL010000031.1"/>
</dbReference>
<reference evidence="8 9" key="1">
    <citation type="submission" date="2024-01" db="EMBL/GenBank/DDBJ databases">
        <title>Genome insights into Plantactinospora veratri sp. nov.</title>
        <authorList>
            <person name="Wang L."/>
        </authorList>
    </citation>
    <scope>NUCLEOTIDE SEQUENCE [LARGE SCALE GENOMIC DNA]</scope>
    <source>
        <strain evidence="8 9">NEAU-FHS4</strain>
    </source>
</reference>
<keyword evidence="6" id="KW-0732">Signal</keyword>
<dbReference type="SUPFAM" id="SSF53955">
    <property type="entry name" value="Lysozyme-like"/>
    <property type="match status" value="1"/>
</dbReference>
<dbReference type="InterPro" id="IPR051206">
    <property type="entry name" value="NAMLAA_amidase_2"/>
</dbReference>
<dbReference type="EC" id="3.5.1.28" evidence="2"/>
<evidence type="ECO:0000313" key="9">
    <source>
        <dbReference type="Proteomes" id="UP001339911"/>
    </source>
</evidence>
<dbReference type="Gene3D" id="1.10.530.10">
    <property type="match status" value="1"/>
</dbReference>
<dbReference type="EMBL" id="JAZGQL010000031">
    <property type="protein sequence ID" value="MEE6311108.1"/>
    <property type="molecule type" value="Genomic_DNA"/>
</dbReference>
<dbReference type="Proteomes" id="UP001339911">
    <property type="component" value="Unassembled WGS sequence"/>
</dbReference>
<dbReference type="Pfam" id="PF01510">
    <property type="entry name" value="Amidase_2"/>
    <property type="match status" value="1"/>
</dbReference>
<comment type="catalytic activity">
    <reaction evidence="1">
        <text>Hydrolyzes the link between N-acetylmuramoyl residues and L-amino acid residues in certain cell-wall glycopeptides.</text>
        <dbReference type="EC" id="3.5.1.28"/>
    </reaction>
</comment>
<dbReference type="CDD" id="cd06583">
    <property type="entry name" value="PGRP"/>
    <property type="match status" value="1"/>
</dbReference>
<protein>
    <recommendedName>
        <fullName evidence="2">N-acetylmuramoyl-L-alanine amidase</fullName>
        <ecNumber evidence="2">3.5.1.28</ecNumber>
    </recommendedName>
</protein>
<feature type="compositionally biased region" description="Basic and acidic residues" evidence="5">
    <location>
        <begin position="98"/>
        <end position="112"/>
    </location>
</feature>
<evidence type="ECO:0000313" key="8">
    <source>
        <dbReference type="EMBL" id="MEE6311108.1"/>
    </source>
</evidence>
<proteinExistence type="predicted"/>
<evidence type="ECO:0000256" key="2">
    <source>
        <dbReference type="ARBA" id="ARBA00011901"/>
    </source>
</evidence>
<organism evidence="8 9">
    <name type="scientific">Plantactinospora veratri</name>
    <dbReference type="NCBI Taxonomy" id="1436122"/>
    <lineage>
        <taxon>Bacteria</taxon>
        <taxon>Bacillati</taxon>
        <taxon>Actinomycetota</taxon>
        <taxon>Actinomycetes</taxon>
        <taxon>Micromonosporales</taxon>
        <taxon>Micromonosporaceae</taxon>
        <taxon>Plantactinospora</taxon>
    </lineage>
</organism>
<keyword evidence="9" id="KW-1185">Reference proteome</keyword>
<dbReference type="PANTHER" id="PTHR30417:SF1">
    <property type="entry name" value="N-ACETYLMURAMOYL-L-ALANINE AMIDASE AMID"/>
    <property type="match status" value="1"/>
</dbReference>
<feature type="chain" id="PRO_5047377519" description="N-acetylmuramoyl-L-alanine amidase" evidence="6">
    <location>
        <begin position="35"/>
        <end position="662"/>
    </location>
</feature>
<dbReference type="PROSITE" id="PS51318">
    <property type="entry name" value="TAT"/>
    <property type="match status" value="1"/>
</dbReference>
<dbReference type="InterPro" id="IPR036505">
    <property type="entry name" value="Amidase/PGRP_sf"/>
</dbReference>
<dbReference type="PANTHER" id="PTHR30417">
    <property type="entry name" value="N-ACETYLMURAMOYL-L-ALANINE AMIDASE AMID"/>
    <property type="match status" value="1"/>
</dbReference>
<name>A0ABU7SMC9_9ACTN</name>
<sequence>MLPTKQPLSRRIAIGAAVVGAAALLPASPAPATAAPADTRQQEYAAAAAEFGVPESVLLGVSYLESRWDTNAGTPSTSGGYGPMHLTDVAGLAAEPTGHPEHGEDRRGDPARPARPVPGPAGPHLDRSADAPPGGQTLDAAVALTGVDEHLLRAEPAANIRGGAALLASYQKALAAPTGRASDPAAWYGAVARYAGSDRADAAAAFADEVYRTIAEGASRTTDDGHRITLPGRPGIAPQRSWLDRLGLPGAPRPDGLECPRDISCEWIPAPYQAFGDGDYGNHDLSDRPARQKIEYIVIHDTEGSYDTTLRLVQDPTYVSWQYTLRSADGHIAQHVKGKDVAWHAGNWYVNAKAIGLEHEGFAAQGTWYTEAMYRTSAKLVRYLADRYDIPLDRDHVIGHDNVPGILPANVRGMHWDPGPYWDWSHYFDLLKAPFRGIGIPAAGLVTIDPDFATNRPAFTGCDTAGVPCPSRGSSSVILRSAPAADAPLVNDIALRPDGTPNTMHISDHGARASAGQTYALAGRQGDWTAIWYLGQKGWFHNPRSNPTAKWTVGLVATPKPGRATIPVYGRAYPEADAYPAGVPVQAVTPLQYTLAAGQRYAVGNVLPSEYYRATTFDGSSPGDWTVIRGDLRYVQIQFGHRIMFVNADDVHLLPSPVGAPG</sequence>
<evidence type="ECO:0000256" key="4">
    <source>
        <dbReference type="ARBA" id="ARBA00023316"/>
    </source>
</evidence>
<keyword evidence="4" id="KW-0961">Cell wall biogenesis/degradation</keyword>
<feature type="signal peptide" evidence="6">
    <location>
        <begin position="1"/>
        <end position="34"/>
    </location>
</feature>
<feature type="region of interest" description="Disordered" evidence="5">
    <location>
        <begin position="94"/>
        <end position="135"/>
    </location>
</feature>
<keyword evidence="3" id="KW-0378">Hydrolase</keyword>
<evidence type="ECO:0000256" key="5">
    <source>
        <dbReference type="SAM" id="MobiDB-lite"/>
    </source>
</evidence>
<dbReference type="SMART" id="SM00644">
    <property type="entry name" value="Ami_2"/>
    <property type="match status" value="1"/>
</dbReference>
<evidence type="ECO:0000256" key="1">
    <source>
        <dbReference type="ARBA" id="ARBA00001561"/>
    </source>
</evidence>
<evidence type="ECO:0000259" key="7">
    <source>
        <dbReference type="SMART" id="SM00644"/>
    </source>
</evidence>
<dbReference type="SUPFAM" id="SSF55846">
    <property type="entry name" value="N-acetylmuramoyl-L-alanine amidase-like"/>
    <property type="match status" value="1"/>
</dbReference>
<gene>
    <name evidence="8" type="ORF">V1634_30180</name>
</gene>
<evidence type="ECO:0000256" key="3">
    <source>
        <dbReference type="ARBA" id="ARBA00022801"/>
    </source>
</evidence>
<dbReference type="InterPro" id="IPR023346">
    <property type="entry name" value="Lysozyme-like_dom_sf"/>
</dbReference>